<accession>G9WY84</accession>
<evidence type="ECO:0000313" key="2">
    <source>
        <dbReference type="EMBL" id="EHL16588.1"/>
    </source>
</evidence>
<dbReference type="PATRIC" id="fig|796937.3.peg.327"/>
<comment type="caution">
    <text evidence="2">The sequence shown here is derived from an EMBL/GenBank/DDBJ whole genome shotgun (WGS) entry which is preliminary data.</text>
</comment>
<dbReference type="EMBL" id="AFZE01000002">
    <property type="protein sequence ID" value="EHL16588.1"/>
    <property type="molecule type" value="Genomic_DNA"/>
</dbReference>
<proteinExistence type="predicted"/>
<dbReference type="InterPro" id="IPR052340">
    <property type="entry name" value="RNase_Y/CdgJ"/>
</dbReference>
<dbReference type="Proteomes" id="UP000006437">
    <property type="component" value="Unassembled WGS sequence"/>
</dbReference>
<dbReference type="InterPro" id="IPR013976">
    <property type="entry name" value="HDOD"/>
</dbReference>
<organism evidence="2 3">
    <name type="scientific">Peptoanaerobacter stomatis</name>
    <dbReference type="NCBI Taxonomy" id="796937"/>
    <lineage>
        <taxon>Bacteria</taxon>
        <taxon>Bacillati</taxon>
        <taxon>Bacillota</taxon>
        <taxon>Clostridia</taxon>
        <taxon>Peptostreptococcales</taxon>
        <taxon>Filifactoraceae</taxon>
        <taxon>Peptoanaerobacter</taxon>
    </lineage>
</organism>
<evidence type="ECO:0000313" key="3">
    <source>
        <dbReference type="Proteomes" id="UP000006437"/>
    </source>
</evidence>
<dbReference type="Gene3D" id="3.20.20.450">
    <property type="entry name" value="EAL domain"/>
    <property type="match status" value="1"/>
</dbReference>
<dbReference type="SUPFAM" id="SSF141868">
    <property type="entry name" value="EAL domain-like"/>
    <property type="match status" value="1"/>
</dbReference>
<dbReference type="AlphaFoldDB" id="G9WY84"/>
<dbReference type="InterPro" id="IPR001633">
    <property type="entry name" value="EAL_dom"/>
</dbReference>
<feature type="domain" description="HDOD" evidence="1">
    <location>
        <begin position="197"/>
        <end position="401"/>
    </location>
</feature>
<dbReference type="SMART" id="SM00052">
    <property type="entry name" value="EAL"/>
    <property type="match status" value="1"/>
</dbReference>
<dbReference type="Pfam" id="PF08668">
    <property type="entry name" value="HDOD"/>
    <property type="match status" value="1"/>
</dbReference>
<dbReference type="HOGENOM" id="CLU_044951_2_0_9"/>
<reference evidence="2 3" key="1">
    <citation type="submission" date="2011-08" db="EMBL/GenBank/DDBJ databases">
        <title>The Genome Sequence of Eubacteriaceae bacterium ACC19a.</title>
        <authorList>
            <consortium name="The Broad Institute Genome Sequencing Platform"/>
            <person name="Earl A."/>
            <person name="Ward D."/>
            <person name="Feldgarden M."/>
            <person name="Gevers D."/>
            <person name="Sizova M."/>
            <person name="Hazen A."/>
            <person name="Epstein S."/>
            <person name="Young S.K."/>
            <person name="Zeng Q."/>
            <person name="Gargeya S."/>
            <person name="Fitzgerald M."/>
            <person name="Haas B."/>
            <person name="Abouelleil A."/>
            <person name="Alvarado L."/>
            <person name="Arachchi H.M."/>
            <person name="Berlin A."/>
            <person name="Brown A."/>
            <person name="Chapman S.B."/>
            <person name="Chen Z."/>
            <person name="Dunbar C."/>
            <person name="Freedman E."/>
            <person name="Gearin G."/>
            <person name="Gellesch M."/>
            <person name="Goldberg J."/>
            <person name="Griggs A."/>
            <person name="Gujja S."/>
            <person name="Heiman D."/>
            <person name="Howarth C."/>
            <person name="Larson L."/>
            <person name="Lui A."/>
            <person name="MacDonald P.J.P."/>
            <person name="Montmayeur A."/>
            <person name="Murphy C."/>
            <person name="Neiman D."/>
            <person name="Pearson M."/>
            <person name="Priest M."/>
            <person name="Roberts A."/>
            <person name="Saif S."/>
            <person name="Shea T."/>
            <person name="Shenoy N."/>
            <person name="Sisk P."/>
            <person name="Stolte C."/>
            <person name="Sykes S."/>
            <person name="Wortman J."/>
            <person name="Nusbaum C."/>
            <person name="Birren B."/>
        </authorList>
    </citation>
    <scope>NUCLEOTIDE SEQUENCE [LARGE SCALE GENOMIC DNA]</scope>
    <source>
        <strain evidence="2 3">ACC19a</strain>
    </source>
</reference>
<protein>
    <recommendedName>
        <fullName evidence="1">HDOD domain-containing protein</fullName>
    </recommendedName>
</protein>
<dbReference type="Gene3D" id="1.10.3210.10">
    <property type="entry name" value="Hypothetical protein af1432"/>
    <property type="match status" value="1"/>
</dbReference>
<dbReference type="PANTHER" id="PTHR33525">
    <property type="match status" value="1"/>
</dbReference>
<dbReference type="PIRSF" id="PIRSF003180">
    <property type="entry name" value="DiGMPpdiest_YuxH"/>
    <property type="match status" value="1"/>
</dbReference>
<sequence>MDTLFARQPIFTVDNKVVAYELLYRNTKQDDQSTNFEKTIDVLINANTLFSNFDVEMASKRIFLNFDRKLLLDNIIDILSPREHVIEILESVVPDKIIINRIQQLKRLGFRIALDDYTINYPYEEFVDVADYIKVDFIENSVKEIIELSRREKFKKKILLAEKVENENMHNLAVRLNYKLFQGYHYAKPIVHKGNHISINVKTCLDILLMLNKPEVAANGEKFVDLYKIAKHIERDPVLSFKIIQITNGVRANLYVKIDSVLRAVTLLGYASLHKWLKILLFQEASTRSKGNNKENVNKEVIKSIIVRTAFVENVLSKNPRLKDILGEAVLVAMVDLFDILFEMPMEDIVSSLDLSKEIMEALMYDKGDLAKILHLVKSYESGDWDEVKNICDELNLNYSHISDLYVKSLDDSKEVLEELSKEEYA</sequence>
<dbReference type="InterPro" id="IPR014408">
    <property type="entry name" value="dGMP_Pdiesterase_EAL/HD-GYP"/>
</dbReference>
<gene>
    <name evidence="2" type="ORF">HMPREF9629_01135</name>
</gene>
<dbReference type="SUPFAM" id="SSF109604">
    <property type="entry name" value="HD-domain/PDEase-like"/>
    <property type="match status" value="1"/>
</dbReference>
<evidence type="ECO:0000259" key="1">
    <source>
        <dbReference type="PROSITE" id="PS51833"/>
    </source>
</evidence>
<dbReference type="PROSITE" id="PS51833">
    <property type="entry name" value="HDOD"/>
    <property type="match status" value="1"/>
</dbReference>
<dbReference type="PANTHER" id="PTHR33525:SF4">
    <property type="entry name" value="CYCLIC DI-GMP PHOSPHODIESTERASE CDGJ"/>
    <property type="match status" value="1"/>
</dbReference>
<dbReference type="InterPro" id="IPR035919">
    <property type="entry name" value="EAL_sf"/>
</dbReference>
<name>G9WY84_9FIRM</name>
<dbReference type="RefSeq" id="WP_009525370.1">
    <property type="nucleotide sequence ID" value="NZ_JBQMYE010000085.1"/>
</dbReference>
<dbReference type="BioCyc" id="EBAC796937-HMP:GMGH-1137-MONOMER"/>